<dbReference type="Proteomes" id="UP000190023">
    <property type="component" value="Unassembled WGS sequence"/>
</dbReference>
<dbReference type="InterPro" id="IPR003730">
    <property type="entry name" value="Cu_polyphenol_OxRdtase"/>
</dbReference>
<evidence type="ECO:0000256" key="3">
    <source>
        <dbReference type="ARBA" id="ARBA00022679"/>
    </source>
</evidence>
<dbReference type="PANTHER" id="PTHR30616:SF2">
    <property type="entry name" value="PURINE NUCLEOSIDE PHOSPHORYLASE LACC1"/>
    <property type="match status" value="1"/>
</dbReference>
<comment type="catalytic activity">
    <reaction evidence="8">
        <text>adenosine + phosphate = alpha-D-ribose 1-phosphate + adenine</text>
        <dbReference type="Rhea" id="RHEA:27642"/>
        <dbReference type="ChEBI" id="CHEBI:16335"/>
        <dbReference type="ChEBI" id="CHEBI:16708"/>
        <dbReference type="ChEBI" id="CHEBI:43474"/>
        <dbReference type="ChEBI" id="CHEBI:57720"/>
        <dbReference type="EC" id="2.4.2.1"/>
    </reaction>
    <physiologicalReaction direction="left-to-right" evidence="8">
        <dbReference type="Rhea" id="RHEA:27643"/>
    </physiologicalReaction>
</comment>
<dbReference type="OrthoDB" id="4279at2"/>
<dbReference type="InterPro" id="IPR011324">
    <property type="entry name" value="Cytotoxic_necrot_fac-like_cat"/>
</dbReference>
<evidence type="ECO:0000256" key="4">
    <source>
        <dbReference type="ARBA" id="ARBA00022723"/>
    </source>
</evidence>
<reference evidence="11 12" key="1">
    <citation type="submission" date="2017-02" db="EMBL/GenBank/DDBJ databases">
        <title>Draft genome sequence of Haemophilus felis CCUG 31170 type strain.</title>
        <authorList>
            <person name="Engstrom-Jakobsson H."/>
            <person name="Salva-Serra F."/>
            <person name="Thorell K."/>
            <person name="Gonzales-Siles L."/>
            <person name="Karlsson R."/>
            <person name="Boulund F."/>
            <person name="Engstrand L."/>
            <person name="Kristiansson E."/>
            <person name="Moore E."/>
        </authorList>
    </citation>
    <scope>NUCLEOTIDE SEQUENCE [LARGE SCALE GENOMIC DNA]</scope>
    <source>
        <strain evidence="11 12">CCUG 31170</strain>
    </source>
</reference>
<proteinExistence type="inferred from homology"/>
<gene>
    <name evidence="11" type="ORF">B0188_00100</name>
</gene>
<dbReference type="PANTHER" id="PTHR30616">
    <property type="entry name" value="UNCHARACTERIZED PROTEIN YFIH"/>
    <property type="match status" value="1"/>
</dbReference>
<evidence type="ECO:0000313" key="11">
    <source>
        <dbReference type="EMBL" id="OOS07518.1"/>
    </source>
</evidence>
<evidence type="ECO:0000313" key="12">
    <source>
        <dbReference type="Proteomes" id="UP000190023"/>
    </source>
</evidence>
<dbReference type="NCBIfam" id="TIGR00726">
    <property type="entry name" value="peptidoglycan editing factor PgeF"/>
    <property type="match status" value="1"/>
</dbReference>
<evidence type="ECO:0000256" key="8">
    <source>
        <dbReference type="ARBA" id="ARBA00048968"/>
    </source>
</evidence>
<dbReference type="CDD" id="cd16833">
    <property type="entry name" value="YfiH"/>
    <property type="match status" value="1"/>
</dbReference>
<evidence type="ECO:0000256" key="7">
    <source>
        <dbReference type="ARBA" id="ARBA00047989"/>
    </source>
</evidence>
<dbReference type="GO" id="GO:0017061">
    <property type="term" value="F:S-methyl-5-thioadenosine phosphorylase activity"/>
    <property type="evidence" value="ECO:0007669"/>
    <property type="project" value="UniProtKB-EC"/>
</dbReference>
<keyword evidence="12" id="KW-1185">Reference proteome</keyword>
<protein>
    <recommendedName>
        <fullName evidence="10">Purine nucleoside phosphorylase</fullName>
    </recommendedName>
</protein>
<comment type="catalytic activity">
    <reaction evidence="9">
        <text>S-methyl-5'-thioadenosine + phosphate = 5-(methylsulfanyl)-alpha-D-ribose 1-phosphate + adenine</text>
        <dbReference type="Rhea" id="RHEA:11852"/>
        <dbReference type="ChEBI" id="CHEBI:16708"/>
        <dbReference type="ChEBI" id="CHEBI:17509"/>
        <dbReference type="ChEBI" id="CHEBI:43474"/>
        <dbReference type="ChEBI" id="CHEBI:58533"/>
        <dbReference type="EC" id="2.4.2.28"/>
    </reaction>
    <physiologicalReaction direction="left-to-right" evidence="9">
        <dbReference type="Rhea" id="RHEA:11853"/>
    </physiologicalReaction>
</comment>
<dbReference type="GO" id="GO:0005507">
    <property type="term" value="F:copper ion binding"/>
    <property type="evidence" value="ECO:0007669"/>
    <property type="project" value="TreeGrafter"/>
</dbReference>
<comment type="similarity">
    <text evidence="2 10">Belongs to the purine nucleoside phosphorylase YfiH/LACC1 family.</text>
</comment>
<keyword evidence="3" id="KW-0808">Transferase</keyword>
<accession>A0A1T0BBD8</accession>
<dbReference type="SUPFAM" id="SSF64438">
    <property type="entry name" value="CNF1/YfiH-like putative cysteine hydrolases"/>
    <property type="match status" value="1"/>
</dbReference>
<sequence length="245" mass="27703">MQFITPHWQAPNNVIALSTARKGGYSLAPYDSFNLGLHVGDEQHLVEKNRQLLIEQGNLPYYPKFLNQIHSTQVIELPNNDEVINADAAYTNQANQVCLVMTADCLPVLFTNFQGNEVAAAHAGWRGLCEGILENTVAKFSCPKNEIIAWLGPAISQRYFQVGQEVLNAFLAQDPHSHQAFSADKRENGKYFADLYQLARFRLKALGINKIFGGEFCTYSENDKFFSYRRDKQTGRMASLIWFTD</sequence>
<evidence type="ECO:0000256" key="9">
    <source>
        <dbReference type="ARBA" id="ARBA00049893"/>
    </source>
</evidence>
<comment type="catalytic activity">
    <reaction evidence="7">
        <text>adenosine + H2O + H(+) = inosine + NH4(+)</text>
        <dbReference type="Rhea" id="RHEA:24408"/>
        <dbReference type="ChEBI" id="CHEBI:15377"/>
        <dbReference type="ChEBI" id="CHEBI:15378"/>
        <dbReference type="ChEBI" id="CHEBI:16335"/>
        <dbReference type="ChEBI" id="CHEBI:17596"/>
        <dbReference type="ChEBI" id="CHEBI:28938"/>
        <dbReference type="EC" id="3.5.4.4"/>
    </reaction>
    <physiologicalReaction direction="left-to-right" evidence="7">
        <dbReference type="Rhea" id="RHEA:24409"/>
    </physiologicalReaction>
</comment>
<evidence type="ECO:0000256" key="10">
    <source>
        <dbReference type="RuleBase" id="RU361274"/>
    </source>
</evidence>
<comment type="catalytic activity">
    <reaction evidence="1">
        <text>inosine + phosphate = alpha-D-ribose 1-phosphate + hypoxanthine</text>
        <dbReference type="Rhea" id="RHEA:27646"/>
        <dbReference type="ChEBI" id="CHEBI:17368"/>
        <dbReference type="ChEBI" id="CHEBI:17596"/>
        <dbReference type="ChEBI" id="CHEBI:43474"/>
        <dbReference type="ChEBI" id="CHEBI:57720"/>
        <dbReference type="EC" id="2.4.2.1"/>
    </reaction>
    <physiologicalReaction direction="left-to-right" evidence="1">
        <dbReference type="Rhea" id="RHEA:27647"/>
    </physiologicalReaction>
</comment>
<dbReference type="STRING" id="123822.B0188_00100"/>
<dbReference type="Pfam" id="PF02578">
    <property type="entry name" value="Cu-oxidase_4"/>
    <property type="match status" value="1"/>
</dbReference>
<keyword evidence="5" id="KW-0378">Hydrolase</keyword>
<organism evidence="11 12">
    <name type="scientific">[Haemophilus] felis</name>
    <dbReference type="NCBI Taxonomy" id="123822"/>
    <lineage>
        <taxon>Bacteria</taxon>
        <taxon>Pseudomonadati</taxon>
        <taxon>Pseudomonadota</taxon>
        <taxon>Gammaproteobacteria</taxon>
        <taxon>Pasteurellales</taxon>
        <taxon>Pasteurellaceae</taxon>
    </lineage>
</organism>
<keyword evidence="4" id="KW-0479">Metal-binding</keyword>
<dbReference type="Gene3D" id="3.60.140.10">
    <property type="entry name" value="CNF1/YfiH-like putative cysteine hydrolases"/>
    <property type="match status" value="1"/>
</dbReference>
<comment type="caution">
    <text evidence="11">The sequence shown here is derived from an EMBL/GenBank/DDBJ whole genome shotgun (WGS) entry which is preliminary data.</text>
</comment>
<keyword evidence="6" id="KW-0862">Zinc</keyword>
<dbReference type="GO" id="GO:0016787">
    <property type="term" value="F:hydrolase activity"/>
    <property type="evidence" value="ECO:0007669"/>
    <property type="project" value="UniProtKB-KW"/>
</dbReference>
<dbReference type="EMBL" id="MUYB01000001">
    <property type="protein sequence ID" value="OOS07518.1"/>
    <property type="molecule type" value="Genomic_DNA"/>
</dbReference>
<evidence type="ECO:0000256" key="6">
    <source>
        <dbReference type="ARBA" id="ARBA00022833"/>
    </source>
</evidence>
<name>A0A1T0BBD8_9PAST</name>
<evidence type="ECO:0000256" key="5">
    <source>
        <dbReference type="ARBA" id="ARBA00022801"/>
    </source>
</evidence>
<evidence type="ECO:0000256" key="1">
    <source>
        <dbReference type="ARBA" id="ARBA00000553"/>
    </source>
</evidence>
<dbReference type="AlphaFoldDB" id="A0A1T0BBD8"/>
<evidence type="ECO:0000256" key="2">
    <source>
        <dbReference type="ARBA" id="ARBA00007353"/>
    </source>
</evidence>
<dbReference type="InterPro" id="IPR038371">
    <property type="entry name" value="Cu_polyphenol_OxRdtase_sf"/>
</dbReference>